<keyword evidence="13" id="KW-1185">Reference proteome</keyword>
<evidence type="ECO:0000256" key="9">
    <source>
        <dbReference type="SAM" id="MobiDB-lite"/>
    </source>
</evidence>
<feature type="transmembrane region" description="Helical" evidence="10">
    <location>
        <begin position="113"/>
        <end position="134"/>
    </location>
</feature>
<dbReference type="CDD" id="cd14982">
    <property type="entry name" value="7tmA_purinoceptor-like"/>
    <property type="match status" value="1"/>
</dbReference>
<feature type="region of interest" description="Disordered" evidence="9">
    <location>
        <begin position="1"/>
        <end position="29"/>
    </location>
</feature>
<evidence type="ECO:0000259" key="11">
    <source>
        <dbReference type="PROSITE" id="PS50262"/>
    </source>
</evidence>
<dbReference type="PRINTS" id="PR00237">
    <property type="entry name" value="GPCRRHODOPSN"/>
</dbReference>
<feature type="transmembrane region" description="Helical" evidence="10">
    <location>
        <begin position="290"/>
        <end position="317"/>
    </location>
</feature>
<dbReference type="SUPFAM" id="SSF81321">
    <property type="entry name" value="Family A G protein-coupled receptor-like"/>
    <property type="match status" value="1"/>
</dbReference>
<keyword evidence="4 10" id="KW-1133">Transmembrane helix</keyword>
<dbReference type="AlphaFoldDB" id="A0AAD7RC66"/>
<keyword evidence="8" id="KW-0807">Transducer</keyword>
<keyword evidence="6 10" id="KW-0472">Membrane</keyword>
<feature type="transmembrane region" description="Helical" evidence="10">
    <location>
        <begin position="193"/>
        <end position="217"/>
    </location>
</feature>
<feature type="compositionally biased region" description="Basic and acidic residues" evidence="9">
    <location>
        <begin position="1"/>
        <end position="18"/>
    </location>
</feature>
<keyword evidence="5" id="KW-0297">G-protein coupled receptor</keyword>
<accession>A0AAD7RC66</accession>
<reference evidence="12" key="1">
    <citation type="journal article" date="2023" name="Science">
        <title>Genome structures resolve the early diversification of teleost fishes.</title>
        <authorList>
            <person name="Parey E."/>
            <person name="Louis A."/>
            <person name="Montfort J."/>
            <person name="Bouchez O."/>
            <person name="Roques C."/>
            <person name="Iampietro C."/>
            <person name="Lluch J."/>
            <person name="Castinel A."/>
            <person name="Donnadieu C."/>
            <person name="Desvignes T."/>
            <person name="Floi Bucao C."/>
            <person name="Jouanno E."/>
            <person name="Wen M."/>
            <person name="Mejri S."/>
            <person name="Dirks R."/>
            <person name="Jansen H."/>
            <person name="Henkel C."/>
            <person name="Chen W.J."/>
            <person name="Zahm M."/>
            <person name="Cabau C."/>
            <person name="Klopp C."/>
            <person name="Thompson A.W."/>
            <person name="Robinson-Rechavi M."/>
            <person name="Braasch I."/>
            <person name="Lecointre G."/>
            <person name="Bobe J."/>
            <person name="Postlethwait J.H."/>
            <person name="Berthelot C."/>
            <person name="Roest Crollius H."/>
            <person name="Guiguen Y."/>
        </authorList>
    </citation>
    <scope>NUCLEOTIDE SEQUENCE</scope>
    <source>
        <strain evidence="12">NC1722</strain>
    </source>
</reference>
<dbReference type="Proteomes" id="UP001221898">
    <property type="component" value="Unassembled WGS sequence"/>
</dbReference>
<protein>
    <recommendedName>
        <fullName evidence="11">G-protein coupled receptors family 1 profile domain-containing protein</fullName>
    </recommendedName>
</protein>
<dbReference type="PRINTS" id="PR01157">
    <property type="entry name" value="P2YPURNOCPTR"/>
</dbReference>
<evidence type="ECO:0000256" key="4">
    <source>
        <dbReference type="ARBA" id="ARBA00022989"/>
    </source>
</evidence>
<keyword evidence="2" id="KW-1003">Cell membrane</keyword>
<evidence type="ECO:0000313" key="12">
    <source>
        <dbReference type="EMBL" id="KAJ8377398.1"/>
    </source>
</evidence>
<evidence type="ECO:0000256" key="7">
    <source>
        <dbReference type="ARBA" id="ARBA00023170"/>
    </source>
</evidence>
<evidence type="ECO:0000256" key="8">
    <source>
        <dbReference type="ARBA" id="ARBA00023224"/>
    </source>
</evidence>
<dbReference type="PANTHER" id="PTHR24231:SF38">
    <property type="entry name" value="G-PROTEIN COUPLED RECEPTORS FAMILY 1 PROFILE DOMAIN-CONTAINING PROTEIN"/>
    <property type="match status" value="1"/>
</dbReference>
<feature type="transmembrane region" description="Helical" evidence="10">
    <location>
        <begin position="78"/>
        <end position="101"/>
    </location>
</feature>
<dbReference type="EMBL" id="JAINUG010000355">
    <property type="protein sequence ID" value="KAJ8377398.1"/>
    <property type="molecule type" value="Genomic_DNA"/>
</dbReference>
<keyword evidence="7" id="KW-0675">Receptor</keyword>
<dbReference type="GO" id="GO:0005886">
    <property type="term" value="C:plasma membrane"/>
    <property type="evidence" value="ECO:0007669"/>
    <property type="project" value="UniProtKB-SubCell"/>
</dbReference>
<gene>
    <name evidence="12" type="ORF">AAFF_G00260580</name>
</gene>
<evidence type="ECO:0000256" key="5">
    <source>
        <dbReference type="ARBA" id="ARBA00023040"/>
    </source>
</evidence>
<dbReference type="InterPro" id="IPR000276">
    <property type="entry name" value="GPCR_Rhodpsn"/>
</dbReference>
<comment type="subcellular location">
    <subcellularLocation>
        <location evidence="1">Cell membrane</location>
        <topology evidence="1">Multi-pass membrane protein</topology>
    </subcellularLocation>
</comment>
<evidence type="ECO:0000256" key="2">
    <source>
        <dbReference type="ARBA" id="ARBA00022475"/>
    </source>
</evidence>
<evidence type="ECO:0000256" key="6">
    <source>
        <dbReference type="ARBA" id="ARBA00023136"/>
    </source>
</evidence>
<sequence>MSRWSLVHEEHPIQREQAGRTAGGGREPAAPCAGTMIQQHANDSLVRTLGHSHVLLEHLNQSSVFCSRYREGRWYCSLLLALYALALPVGVLGNVAALLNYTCFRRAWTASSVFLLNLALCDSAWILTLPFSLYFSLQTPSRRDAQTFCQFKRVSFNISVYGSILFLTLVSFDRYAGTVHPLGSLRWWGVGRARLCSCAVWALLLLGLVPDLLLAFAVRRPGDAGACMDHIQGPFAYVVAVSVARTALGFAVPFGLMLAFYAMTARALRGRRPPRGRGGGGRGRRASRPLALISAAVLVFVVSFVPYHAMVVTLVFMRVGGLVTAGNVSVLHASCELLEALCCVSGALDPLLYILASERFQRRRPGCCRRSHRVGGEG</sequence>
<comment type="caution">
    <text evidence="12">The sequence shown here is derived from an EMBL/GenBank/DDBJ whole genome shotgun (WGS) entry which is preliminary data.</text>
</comment>
<evidence type="ECO:0000256" key="3">
    <source>
        <dbReference type="ARBA" id="ARBA00022692"/>
    </source>
</evidence>
<evidence type="ECO:0000313" key="13">
    <source>
        <dbReference type="Proteomes" id="UP001221898"/>
    </source>
</evidence>
<dbReference type="PROSITE" id="PS50262">
    <property type="entry name" value="G_PROTEIN_RECEP_F1_2"/>
    <property type="match status" value="1"/>
</dbReference>
<dbReference type="PANTHER" id="PTHR24231">
    <property type="entry name" value="PURINOCEPTOR-RELATED G-PROTEIN COUPLED RECEPTOR"/>
    <property type="match status" value="1"/>
</dbReference>
<evidence type="ECO:0000256" key="1">
    <source>
        <dbReference type="ARBA" id="ARBA00004651"/>
    </source>
</evidence>
<feature type="domain" description="G-protein coupled receptors family 1 profile" evidence="11">
    <location>
        <begin position="93"/>
        <end position="353"/>
    </location>
</feature>
<dbReference type="Pfam" id="PF00001">
    <property type="entry name" value="7tm_1"/>
    <property type="match status" value="1"/>
</dbReference>
<keyword evidence="3 10" id="KW-0812">Transmembrane</keyword>
<feature type="transmembrane region" description="Helical" evidence="10">
    <location>
        <begin position="237"/>
        <end position="262"/>
    </location>
</feature>
<dbReference type="InterPro" id="IPR017452">
    <property type="entry name" value="GPCR_Rhodpsn_7TM"/>
</dbReference>
<dbReference type="GO" id="GO:0004930">
    <property type="term" value="F:G protein-coupled receptor activity"/>
    <property type="evidence" value="ECO:0007669"/>
    <property type="project" value="UniProtKB-KW"/>
</dbReference>
<dbReference type="Gene3D" id="1.20.1070.10">
    <property type="entry name" value="Rhodopsin 7-helix transmembrane proteins"/>
    <property type="match status" value="1"/>
</dbReference>
<evidence type="ECO:0000256" key="10">
    <source>
        <dbReference type="SAM" id="Phobius"/>
    </source>
</evidence>
<proteinExistence type="predicted"/>
<organism evidence="12 13">
    <name type="scientific">Aldrovandia affinis</name>
    <dbReference type="NCBI Taxonomy" id="143900"/>
    <lineage>
        <taxon>Eukaryota</taxon>
        <taxon>Metazoa</taxon>
        <taxon>Chordata</taxon>
        <taxon>Craniata</taxon>
        <taxon>Vertebrata</taxon>
        <taxon>Euteleostomi</taxon>
        <taxon>Actinopterygii</taxon>
        <taxon>Neopterygii</taxon>
        <taxon>Teleostei</taxon>
        <taxon>Notacanthiformes</taxon>
        <taxon>Halosauridae</taxon>
        <taxon>Aldrovandia</taxon>
    </lineage>
</organism>
<name>A0AAD7RC66_9TELE</name>